<dbReference type="EMBL" id="CP088156">
    <property type="protein sequence ID" value="UFZ04790.1"/>
    <property type="molecule type" value="Genomic_DNA"/>
</dbReference>
<evidence type="ECO:0000313" key="3">
    <source>
        <dbReference type="Proteomes" id="UP001431010"/>
    </source>
</evidence>
<evidence type="ECO:0008006" key="4">
    <source>
        <dbReference type="Google" id="ProtNLM"/>
    </source>
</evidence>
<name>A0ABY3RBN6_9BRAD</name>
<sequence length="70" mass="7351">MFTVRTLLALVAINLVECLAASITGGLSAALYLAAGLVAVQVGYLAGMYLRSALERAGIAHPSIRPEHQR</sequence>
<evidence type="ECO:0000256" key="1">
    <source>
        <dbReference type="SAM" id="Phobius"/>
    </source>
</evidence>
<protein>
    <recommendedName>
        <fullName evidence="4">Exopolysaccharide production repressor exox</fullName>
    </recommendedName>
</protein>
<feature type="transmembrane region" description="Helical" evidence="1">
    <location>
        <begin position="30"/>
        <end position="50"/>
    </location>
</feature>
<reference evidence="2" key="1">
    <citation type="journal article" date="2024" name="Antonie Van Leeuwenhoek">
        <title>Bradyrhizobium ontarionense sp. nov., a novel bacterial symbiont isolated from Aeschynomene indica (Indian jointvetch), harbours photosynthesis, nitrogen fixation and nitrous oxide (N2O) reductase genes.</title>
        <authorList>
            <person name="Bromfield E.S.P."/>
            <person name="Cloutier S."/>
        </authorList>
    </citation>
    <scope>NUCLEOTIDE SEQUENCE</scope>
    <source>
        <strain evidence="2">A19</strain>
    </source>
</reference>
<accession>A0ABY3RBN6</accession>
<dbReference type="RefSeq" id="WP_231322077.1">
    <property type="nucleotide sequence ID" value="NZ_CP088156.1"/>
</dbReference>
<keyword evidence="1" id="KW-0812">Transmembrane</keyword>
<evidence type="ECO:0000313" key="2">
    <source>
        <dbReference type="EMBL" id="UFZ04790.1"/>
    </source>
</evidence>
<proteinExistence type="predicted"/>
<gene>
    <name evidence="2" type="ORF">LQG66_00210</name>
</gene>
<keyword evidence="1" id="KW-0472">Membrane</keyword>
<keyword evidence="3" id="KW-1185">Reference proteome</keyword>
<dbReference type="Proteomes" id="UP001431010">
    <property type="component" value="Chromosome"/>
</dbReference>
<keyword evidence="1" id="KW-1133">Transmembrane helix</keyword>
<organism evidence="2 3">
    <name type="scientific">Bradyrhizobium ontarionense</name>
    <dbReference type="NCBI Taxonomy" id="2898149"/>
    <lineage>
        <taxon>Bacteria</taxon>
        <taxon>Pseudomonadati</taxon>
        <taxon>Pseudomonadota</taxon>
        <taxon>Alphaproteobacteria</taxon>
        <taxon>Hyphomicrobiales</taxon>
        <taxon>Nitrobacteraceae</taxon>
        <taxon>Bradyrhizobium</taxon>
    </lineage>
</organism>